<reference evidence="1 2" key="1">
    <citation type="submission" date="2019-03" db="EMBL/GenBank/DDBJ databases">
        <title>Sequencing the genomes of 1000 actinobacteria strains.</title>
        <authorList>
            <person name="Klenk H.-P."/>
        </authorList>
    </citation>
    <scope>NUCLEOTIDE SEQUENCE [LARGE SCALE GENOMIC DNA]</scope>
    <source>
        <strain evidence="1 2">DSM 43805</strain>
    </source>
</reference>
<protein>
    <submittedName>
        <fullName evidence="1">Uncharacterized protein</fullName>
    </submittedName>
</protein>
<gene>
    <name evidence="1" type="ORF">C8E87_7335</name>
</gene>
<proteinExistence type="predicted"/>
<keyword evidence="2" id="KW-1185">Reference proteome</keyword>
<dbReference type="EMBL" id="SNWR01000002">
    <property type="protein sequence ID" value="TDO31898.1"/>
    <property type="molecule type" value="Genomic_DNA"/>
</dbReference>
<dbReference type="RefSeq" id="WP_133877937.1">
    <property type="nucleotide sequence ID" value="NZ_BOMD01000044.1"/>
</dbReference>
<sequence length="207" mass="21419">MTTEMPGWVPVEHRWFGLDRRRLKPAVFVLVVALLLIHGWSALNAVVPWDNPTKAGDVLDLGAGATAVPPVGWQLEDGSLVGDGIEVSPTSETVKLAKAGAEIRMTGAAFDGTAAQFLDQVITSQDPGADISGAPSTFTTTSGLVGVVRTASGQAGDMLIAAFKMSTSQPTAAPALLVQADTVPGSFQQYSGEFEALLRSISPGAGE</sequence>
<dbReference type="OrthoDB" id="5117676at2"/>
<organism evidence="1 2">
    <name type="scientific">Paractinoplanes brasiliensis</name>
    <dbReference type="NCBI Taxonomy" id="52695"/>
    <lineage>
        <taxon>Bacteria</taxon>
        <taxon>Bacillati</taxon>
        <taxon>Actinomycetota</taxon>
        <taxon>Actinomycetes</taxon>
        <taxon>Micromonosporales</taxon>
        <taxon>Micromonosporaceae</taxon>
        <taxon>Paractinoplanes</taxon>
    </lineage>
</organism>
<accession>A0A4V3C603</accession>
<evidence type="ECO:0000313" key="2">
    <source>
        <dbReference type="Proteomes" id="UP000294901"/>
    </source>
</evidence>
<evidence type="ECO:0000313" key="1">
    <source>
        <dbReference type="EMBL" id="TDO31898.1"/>
    </source>
</evidence>
<name>A0A4V3C603_9ACTN</name>
<comment type="caution">
    <text evidence="1">The sequence shown here is derived from an EMBL/GenBank/DDBJ whole genome shotgun (WGS) entry which is preliminary data.</text>
</comment>
<dbReference type="AlphaFoldDB" id="A0A4V3C603"/>
<dbReference type="Proteomes" id="UP000294901">
    <property type="component" value="Unassembled WGS sequence"/>
</dbReference>